<feature type="compositionally biased region" description="Basic and acidic residues" evidence="9">
    <location>
        <begin position="123"/>
        <end position="132"/>
    </location>
</feature>
<feature type="compositionally biased region" description="Basic and acidic residues" evidence="9">
    <location>
        <begin position="104"/>
        <end position="115"/>
    </location>
</feature>
<dbReference type="InterPro" id="IPR025257">
    <property type="entry name" value="MINDY-3/4_CD"/>
</dbReference>
<keyword evidence="12" id="KW-1185">Reference proteome</keyword>
<keyword evidence="5 8" id="KW-0378">Hydrolase</keyword>
<comment type="function">
    <text evidence="8">Hydrolase that can remove 'Lys-48'-linked conjugated ubiquitin from proteins.</text>
</comment>
<feature type="domain" description="Deubiquitinating enzyme MINDY-3/4 conserved" evidence="10">
    <location>
        <begin position="447"/>
        <end position="784"/>
    </location>
</feature>
<comment type="catalytic activity">
    <reaction evidence="1 8">
        <text>Thiol-dependent hydrolysis of ester, thioester, amide, peptide and isopeptide bonds formed by the C-terminal Gly of ubiquitin (a 76-residue protein attached to proteins as an intracellular targeting signal).</text>
        <dbReference type="EC" id="3.4.19.12"/>
    </reaction>
</comment>
<dbReference type="GO" id="GO:1990380">
    <property type="term" value="F:K48-linked deubiquitinase activity"/>
    <property type="evidence" value="ECO:0000318"/>
    <property type="project" value="GO_Central"/>
</dbReference>
<dbReference type="SMART" id="SM01174">
    <property type="entry name" value="DUF4205"/>
    <property type="match status" value="1"/>
</dbReference>
<comment type="function">
    <text evidence="7">Probable hydrolase that can remove 'Lys-48'-linked conjugated ubiquitin from proteins.</text>
</comment>
<dbReference type="GO" id="GO:0071108">
    <property type="term" value="P:protein K48-linked deubiquitination"/>
    <property type="evidence" value="ECO:0007669"/>
    <property type="project" value="InterPro"/>
</dbReference>
<reference evidence="12" key="1">
    <citation type="submission" date="2015-02" db="EMBL/GenBank/DDBJ databases">
        <title>Genome sequencing for Strongylocentrotus purpuratus.</title>
        <authorList>
            <person name="Murali S."/>
            <person name="Liu Y."/>
            <person name="Vee V."/>
            <person name="English A."/>
            <person name="Wang M."/>
            <person name="Skinner E."/>
            <person name="Han Y."/>
            <person name="Muzny D.M."/>
            <person name="Worley K.C."/>
            <person name="Gibbs R.A."/>
        </authorList>
    </citation>
    <scope>NUCLEOTIDE SEQUENCE</scope>
</reference>
<evidence type="ECO:0000256" key="7">
    <source>
        <dbReference type="ARBA" id="ARBA00037630"/>
    </source>
</evidence>
<protein>
    <recommendedName>
        <fullName evidence="8">Ubiquitin carboxyl-terminal hydrolase MINDY</fullName>
        <ecNumber evidence="8">3.4.19.12</ecNumber>
    </recommendedName>
</protein>
<feature type="compositionally biased region" description="Basic and acidic residues" evidence="9">
    <location>
        <begin position="85"/>
        <end position="95"/>
    </location>
</feature>
<proteinExistence type="inferred from homology"/>
<dbReference type="InterPro" id="IPR059022">
    <property type="entry name" value="MINDY4_N"/>
</dbReference>
<feature type="compositionally biased region" description="Low complexity" evidence="9">
    <location>
        <begin position="325"/>
        <end position="336"/>
    </location>
</feature>
<dbReference type="Pfam" id="PF26038">
    <property type="entry name" value="Dimer_MINDY4_N"/>
    <property type="match status" value="1"/>
</dbReference>
<evidence type="ECO:0000256" key="3">
    <source>
        <dbReference type="ARBA" id="ARBA00022670"/>
    </source>
</evidence>
<feature type="compositionally biased region" description="Low complexity" evidence="9">
    <location>
        <begin position="291"/>
        <end position="301"/>
    </location>
</feature>
<feature type="compositionally biased region" description="Polar residues" evidence="9">
    <location>
        <begin position="140"/>
        <end position="160"/>
    </location>
</feature>
<feature type="compositionally biased region" description="Polar residues" evidence="9">
    <location>
        <begin position="264"/>
        <end position="288"/>
    </location>
</feature>
<evidence type="ECO:0000256" key="2">
    <source>
        <dbReference type="ARBA" id="ARBA00011074"/>
    </source>
</evidence>
<dbReference type="KEGG" id="spu:115919733"/>
<feature type="compositionally biased region" description="Polar residues" evidence="9">
    <location>
        <begin position="188"/>
        <end position="197"/>
    </location>
</feature>
<dbReference type="PANTHER" id="PTHR12473:SF8">
    <property type="entry name" value="UBIQUITIN CARBOXYL-TERMINAL HYDROLASE MINDY-4-RELATED"/>
    <property type="match status" value="1"/>
</dbReference>
<evidence type="ECO:0000256" key="5">
    <source>
        <dbReference type="ARBA" id="ARBA00022801"/>
    </source>
</evidence>
<keyword evidence="4 8" id="KW-0833">Ubl conjugation pathway</keyword>
<dbReference type="EnsemblMetazoa" id="XM_030973760">
    <property type="protein sequence ID" value="XP_030829620"/>
    <property type="gene ID" value="LOC115919733"/>
</dbReference>
<evidence type="ECO:0000256" key="6">
    <source>
        <dbReference type="ARBA" id="ARBA00022807"/>
    </source>
</evidence>
<evidence type="ECO:0000256" key="8">
    <source>
        <dbReference type="RuleBase" id="RU367088"/>
    </source>
</evidence>
<keyword evidence="3 8" id="KW-0645">Protease</keyword>
<dbReference type="InterPro" id="IPR039785">
    <property type="entry name" value="MINY3/4"/>
</dbReference>
<organism evidence="11 12">
    <name type="scientific">Strongylocentrotus purpuratus</name>
    <name type="common">Purple sea urchin</name>
    <dbReference type="NCBI Taxonomy" id="7668"/>
    <lineage>
        <taxon>Eukaryota</taxon>
        <taxon>Metazoa</taxon>
        <taxon>Echinodermata</taxon>
        <taxon>Eleutherozoa</taxon>
        <taxon>Echinozoa</taxon>
        <taxon>Echinoidea</taxon>
        <taxon>Euechinoidea</taxon>
        <taxon>Echinacea</taxon>
        <taxon>Camarodonta</taxon>
        <taxon>Echinidea</taxon>
        <taxon>Strongylocentrotidae</taxon>
        <taxon>Strongylocentrotus</taxon>
    </lineage>
</organism>
<evidence type="ECO:0000259" key="10">
    <source>
        <dbReference type="SMART" id="SM01174"/>
    </source>
</evidence>
<dbReference type="EC" id="3.4.19.12" evidence="8"/>
<dbReference type="Pfam" id="PF13898">
    <property type="entry name" value="MINDY-3_4_CD"/>
    <property type="match status" value="1"/>
</dbReference>
<sequence>MAYPGFVENIASSLVREYLSRKECKNALKVMDSEMPRTEGSIGNRSQLAKEVHIEKIMRKNKDATEPYRSMIEVIVKFLIERGSNSKDNSERIPEQRSSTDLSSPEKKSSPEKRSSQSSSRGKQKEKSEQKQQRVKSPKAKNTSPTEFTGLPQSDVSQGSLGREPTMVITMKDRPNVKPTDLQLAKDLQTSTSQKSAGSDESRSRLISPSSSSSSSSSLTRKMDDSGKKSSSRPGSASKSRGLSGPITSSLDAGERRRGHKSSKTPALSLTATSKSATFEPEVSSSGFDLSPPKKTTSSSSRGLLKNFGFDLSPENTLGSMEAPGQASQGTSQGSGNEKTNGHPSSLSSSSTKPDRSSRHRRSFDDNSDVSRPGSRSGGSSRKGPSLDTPSVSGQKKEVSTLGDLEMGDVDELEDELGGIQLGTYTPSSKKPIDCRAITLQLAMQLKTLLFGQGTGCFNDEWRLQGLCFNELSDISYGIVQHKGGPCGLLASVQACMLQRLLFSEGSTPMTAANLKQLPEKTRVKCLVQAICDIVWRAGQKRNAVIALPAIKPHFPGGGRYKNDGLTEMINLNLFQSRDELADFVQGNIGTYTDSRGRGCILLLYSTLFSRTIDMVMEDMDNIENTLLGAHGYCTQEMVNLIVTGKAMSNVFNDTIELGTGRDITRLKGLSGRSDIGFLSLFEHYKSCQVGTYYKTPRFPIWVVCSESHFSVLFSLKKELIGDWRMERHFDLYYYDGLAKQQEEIRLTVDTTQTCPPADGDDLIPPLEHCIRTKWPEAVVNWNGSEPIL</sequence>
<evidence type="ECO:0000313" key="12">
    <source>
        <dbReference type="Proteomes" id="UP000007110"/>
    </source>
</evidence>
<dbReference type="OrthoDB" id="10263628at2759"/>
<accession>A0A7M7N114</accession>
<evidence type="ECO:0000256" key="1">
    <source>
        <dbReference type="ARBA" id="ARBA00000707"/>
    </source>
</evidence>
<evidence type="ECO:0000313" key="11">
    <source>
        <dbReference type="EnsemblMetazoa" id="XP_030829620"/>
    </source>
</evidence>
<feature type="compositionally biased region" description="Low complexity" evidence="9">
    <location>
        <begin position="371"/>
        <end position="386"/>
    </location>
</feature>
<feature type="compositionally biased region" description="Low complexity" evidence="9">
    <location>
        <begin position="232"/>
        <end position="242"/>
    </location>
</feature>
<keyword evidence="6 8" id="KW-0788">Thiol protease</keyword>
<dbReference type="AlphaFoldDB" id="A0A7M7N114"/>
<feature type="compositionally biased region" description="Low complexity" evidence="9">
    <location>
        <begin position="205"/>
        <end position="219"/>
    </location>
</feature>
<reference evidence="11" key="2">
    <citation type="submission" date="2021-01" db="UniProtKB">
        <authorList>
            <consortium name="EnsemblMetazoa"/>
        </authorList>
    </citation>
    <scope>IDENTIFICATION</scope>
</reference>
<dbReference type="Proteomes" id="UP000007110">
    <property type="component" value="Unassembled WGS sequence"/>
</dbReference>
<dbReference type="PANTHER" id="PTHR12473">
    <property type="entry name" value="UBIQUITIN CARBOXYL-TERMINAL HYDROLASE MINDY-4-RELATED"/>
    <property type="match status" value="1"/>
</dbReference>
<evidence type="ECO:0000256" key="4">
    <source>
        <dbReference type="ARBA" id="ARBA00022786"/>
    </source>
</evidence>
<feature type="region of interest" description="Disordered" evidence="9">
    <location>
        <begin position="85"/>
        <end position="408"/>
    </location>
</feature>
<dbReference type="InParanoid" id="A0A7M7N114"/>
<dbReference type="GeneID" id="115919733"/>
<dbReference type="FunCoup" id="A0A7M7N114">
    <property type="interactions" value="83"/>
</dbReference>
<dbReference type="OMA" id="ETATIGC"/>
<comment type="similarity">
    <text evidence="2 8">Belongs to the MINDY deubiquitinase family. FAM188 subfamily.</text>
</comment>
<evidence type="ECO:0000256" key="9">
    <source>
        <dbReference type="SAM" id="MobiDB-lite"/>
    </source>
</evidence>
<name>A0A7M7N114_STRPU</name>
<dbReference type="RefSeq" id="XP_030829620.1">
    <property type="nucleotide sequence ID" value="XM_030973760.1"/>
</dbReference>
<dbReference type="GO" id="GO:0004843">
    <property type="term" value="F:cysteine-type deubiquitinase activity"/>
    <property type="evidence" value="ECO:0007669"/>
    <property type="project" value="UniProtKB-UniRule"/>
</dbReference>
<dbReference type="GO" id="GO:0006508">
    <property type="term" value="P:proteolysis"/>
    <property type="evidence" value="ECO:0007669"/>
    <property type="project" value="UniProtKB-KW"/>
</dbReference>